<keyword evidence="6" id="KW-0326">Glycosidase</keyword>
<keyword evidence="7" id="KW-0624">Polysaccharide degradation</keyword>
<comment type="similarity">
    <text evidence="2">Belongs to the glycosyl hydrolase 15 family.</text>
</comment>
<accession>A0A6C0F6Q4</accession>
<dbReference type="InterPro" id="IPR011613">
    <property type="entry name" value="GH15-like"/>
</dbReference>
<dbReference type="PANTHER" id="PTHR31616:SF9">
    <property type="entry name" value="GLUCOAMYLASE, INTRACELLULAR SPORULATION-SPECIFIC"/>
    <property type="match status" value="1"/>
</dbReference>
<dbReference type="SUPFAM" id="SSF48208">
    <property type="entry name" value="Six-hairpin glycosidases"/>
    <property type="match status" value="1"/>
</dbReference>
<dbReference type="InterPro" id="IPR000165">
    <property type="entry name" value="Glucoamylase"/>
</dbReference>
<dbReference type="GO" id="GO:0000324">
    <property type="term" value="C:fungal-type vacuole"/>
    <property type="evidence" value="ECO:0007669"/>
    <property type="project" value="TreeGrafter"/>
</dbReference>
<keyword evidence="4" id="KW-0378">Hydrolase</keyword>
<evidence type="ECO:0000256" key="1">
    <source>
        <dbReference type="ARBA" id="ARBA00001863"/>
    </source>
</evidence>
<evidence type="ECO:0000256" key="2">
    <source>
        <dbReference type="ARBA" id="ARBA00006188"/>
    </source>
</evidence>
<evidence type="ECO:0000313" key="9">
    <source>
        <dbReference type="EMBL" id="QHT36784.1"/>
    </source>
</evidence>
<evidence type="ECO:0000256" key="5">
    <source>
        <dbReference type="ARBA" id="ARBA00023277"/>
    </source>
</evidence>
<dbReference type="Gene3D" id="1.50.10.10">
    <property type="match status" value="1"/>
</dbReference>
<dbReference type="GO" id="GO:0000272">
    <property type="term" value="P:polysaccharide catabolic process"/>
    <property type="evidence" value="ECO:0007669"/>
    <property type="project" value="UniProtKB-KW"/>
</dbReference>
<organism evidence="9">
    <name type="scientific">viral metagenome</name>
    <dbReference type="NCBI Taxonomy" id="1070528"/>
    <lineage>
        <taxon>unclassified sequences</taxon>
        <taxon>metagenomes</taxon>
        <taxon>organismal metagenomes</taxon>
    </lineage>
</organism>
<dbReference type="EMBL" id="MN738786">
    <property type="protein sequence ID" value="QHT36784.1"/>
    <property type="molecule type" value="Genomic_DNA"/>
</dbReference>
<comment type="catalytic activity">
    <reaction evidence="1">
        <text>Hydrolysis of terminal (1-&gt;4)-linked alpha-D-glucose residues successively from non-reducing ends of the chains with release of beta-D-glucose.</text>
        <dbReference type="EC" id="3.2.1.3"/>
    </reaction>
</comment>
<evidence type="ECO:0000256" key="7">
    <source>
        <dbReference type="ARBA" id="ARBA00023326"/>
    </source>
</evidence>
<dbReference type="Pfam" id="PF00723">
    <property type="entry name" value="Glyco_hydro_15"/>
    <property type="match status" value="1"/>
</dbReference>
<feature type="domain" description="GH15-like" evidence="8">
    <location>
        <begin position="19"/>
        <end position="375"/>
    </location>
</feature>
<reference evidence="9" key="1">
    <citation type="journal article" date="2020" name="Nature">
        <title>Giant virus diversity and host interactions through global metagenomics.</title>
        <authorList>
            <person name="Schulz F."/>
            <person name="Roux S."/>
            <person name="Paez-Espino D."/>
            <person name="Jungbluth S."/>
            <person name="Walsh D.A."/>
            <person name="Denef V.J."/>
            <person name="McMahon K.D."/>
            <person name="Konstantinidis K.T."/>
            <person name="Eloe-Fadrosh E.A."/>
            <person name="Kyrpides N.C."/>
            <person name="Woyke T."/>
        </authorList>
    </citation>
    <scope>NUCLEOTIDE SEQUENCE</scope>
    <source>
        <strain evidence="9">GVMAG-S-ERX555967-130</strain>
    </source>
</reference>
<evidence type="ECO:0000259" key="8">
    <source>
        <dbReference type="Pfam" id="PF00723"/>
    </source>
</evidence>
<evidence type="ECO:0000256" key="3">
    <source>
        <dbReference type="ARBA" id="ARBA00012593"/>
    </source>
</evidence>
<name>A0A6C0F6Q4_9ZZZZ</name>
<dbReference type="PRINTS" id="PR00736">
    <property type="entry name" value="GLHYDRLASE15"/>
</dbReference>
<dbReference type="InterPro" id="IPR008928">
    <property type="entry name" value="6-hairpin_glycosidase_sf"/>
</dbReference>
<proteinExistence type="inferred from homology"/>
<evidence type="ECO:0000256" key="4">
    <source>
        <dbReference type="ARBA" id="ARBA00022801"/>
    </source>
</evidence>
<dbReference type="AlphaFoldDB" id="A0A6C0F6Q4"/>
<dbReference type="PANTHER" id="PTHR31616">
    <property type="entry name" value="TREHALASE"/>
    <property type="match status" value="1"/>
</dbReference>
<evidence type="ECO:0000256" key="6">
    <source>
        <dbReference type="ARBA" id="ARBA00023295"/>
    </source>
</evidence>
<dbReference type="EC" id="3.2.1.3" evidence="3"/>
<keyword evidence="5" id="KW-0119">Carbohydrate metabolism</keyword>
<sequence>MANQYIEKILQRITENTNTTTNVGIIIASPSETPPYKYHWIRDSALVMRTIIDMYRKTKDPIYFQSILNYIENESKLQNLDTISGLGEPKYEINCTAFNGSWGRPQNDGPALRGIMLFQIIELFSYKYEVLIQQLILPIIIRDLEYIFQNYRKVCFDIWEEKKGWHFYTRMVQAKFLKEAFRYKKWFQTHFDIEMIHNTYKRLLNDLKDHINGNTIISSFDENGDIIKYEDAANLLAFCHINYDEEILQTIPLEYVNHTCDSLIDAFRKKYKDDEINLIGRYIDDKYYDGHVWIICSLALGQIYVQLYQRRNVVKYSSPMHRSKSNPNNLFIEIANRILERILTLDPNLILPEQFNPNTNEFLSAKKLTWNYSELYQLYNLLN</sequence>
<dbReference type="InterPro" id="IPR012341">
    <property type="entry name" value="6hp_glycosidase-like_sf"/>
</dbReference>
<protein>
    <recommendedName>
        <fullName evidence="3">glucan 1,4-alpha-glucosidase</fullName>
        <ecNumber evidence="3">3.2.1.3</ecNumber>
    </recommendedName>
</protein>
<dbReference type="GO" id="GO:0004339">
    <property type="term" value="F:glucan 1,4-alpha-glucosidase activity"/>
    <property type="evidence" value="ECO:0007669"/>
    <property type="project" value="UniProtKB-EC"/>
</dbReference>